<dbReference type="PROSITE" id="PS51892">
    <property type="entry name" value="SUBTILASE"/>
    <property type="match status" value="1"/>
</dbReference>
<sequence>MKKRHRSRTLLSLGMAFSLALLGSGSPTMASAAMTKHSADASLLLDRLGLSERSDKLKTAAQKKGQPSSAFSNDELVIKYRHPLSAQEHQQAGGKLVKRIASLRYDVVKLTGKTNVKEAMRRYAENRHVVSVSRSARFVPFSAPVNDPKKVNAYYLTTLQVERALSLAGPHPVKVAVVDTGIDANHPELKGKIIANYNVMNPLQKGAVDVHGTHVAGIITGEKDNGIGAHGVFPRAQIISIDVFNRSFFSSDYIVAEGILEAIRQKAQVINLSLGSSVPSPIVEEAVQKALAANITVVAAAGNSGTSMYEYPAAYEGVIGVGAVNVDRKLTDFSTYGPSVDVVAPGENIYSSVYDVDKQSTFAELSGTSMATPMVTATVAMLLSKNPKLTPYDIHYILNETASDLGRKGYDLQYGHGLVNPVAALWFNPKNVPPLPSIAEQEILKKAKRLDMTRATTQTGTITKLGETHWYALPVQKGEYVQVRVNGTADYDYKFDILFFQNGQSSASTRLSVNDTVQGKEEGYLFTAPEDGTVAIGVKDALGNYHENGASKYTLFVSRETSALDDGNTAEQPFVIRSLPYRSLQEHGPLFFTNEQLGNSSDQPTAEETDSGDEQSDGNDQGGNATSLPGDSDYFSFSLPDSVPSSEQTVRISLTGVAGIDSALNLYIVEPQMPSPENGEEMPNPSDGAISTPEAKPAMSPWPIDSANMNGYGEGEELTFNAVPGMQYIIEVTNKPVRDPFMLSLTNELGIDLTRNFSSHLPYGLTVDAVTLPADEDGFPMTGEQLEESLKTGTIEEYMKKKEEWQQRWQQAASGIVVFDGDDDWSEAVRKAAKPYESGQTASGYFQYGGDEDWLAFTPKQDGIYEFRFAADEQHDVPLATLFVYDEKEKTFTYIGSNAGYDLFTFEPNARYPVGLKKGTTYYIQLNEKMYRPSVKAYAMTSVLLAGNVNDRFENNDDFDHATPIGLKAITGNFASAQDIDTYYFRPDKNGLYGLAVTPASIPSKYASLPSELRMPIDPILLIVEDTNKNKKLDPEEEGRLWIIDNGLSNDEERGALRAEKTKGYFIVTADFYGNTTVTPYVFSLALADQQDEDRHSTVRHNVPSKPLSLRTPKQGTWYNTGYMNVSSSQGDVDYYKLTARETATYTIQLRVPSDLDGVVTVYNANGKLIAKGDYYTKGDNEYLTIKLSKGNYFIKVEDAFGNASVSPYKLVIQQR</sequence>
<dbReference type="RefSeq" id="WP_063164699.1">
    <property type="nucleotide sequence ID" value="NZ_CP014342.1"/>
</dbReference>
<organism evidence="13 14">
    <name type="scientific">Geobacillus subterraneus</name>
    <dbReference type="NCBI Taxonomy" id="129338"/>
    <lineage>
        <taxon>Bacteria</taxon>
        <taxon>Bacillati</taxon>
        <taxon>Bacillota</taxon>
        <taxon>Bacilli</taxon>
        <taxon>Bacillales</taxon>
        <taxon>Anoxybacillaceae</taxon>
        <taxon>Geobacillus</taxon>
    </lineage>
</organism>
<evidence type="ECO:0000259" key="12">
    <source>
        <dbReference type="Pfam" id="PF22148"/>
    </source>
</evidence>
<feature type="active site" description="Charge relay system" evidence="6">
    <location>
        <position position="369"/>
    </location>
</feature>
<dbReference type="InterPro" id="IPR036852">
    <property type="entry name" value="Peptidase_S8/S53_dom_sf"/>
</dbReference>
<keyword evidence="4 6" id="KW-0378">Hydrolase</keyword>
<evidence type="ECO:0000256" key="9">
    <source>
        <dbReference type="SAM" id="SignalP"/>
    </source>
</evidence>
<evidence type="ECO:0000256" key="1">
    <source>
        <dbReference type="ARBA" id="ARBA00011073"/>
    </source>
</evidence>
<evidence type="ECO:0000313" key="14">
    <source>
        <dbReference type="Proteomes" id="UP000076226"/>
    </source>
</evidence>
<dbReference type="SUPFAM" id="SSF89260">
    <property type="entry name" value="Collagen-binding domain"/>
    <property type="match status" value="1"/>
</dbReference>
<keyword evidence="5 6" id="KW-0720">Serine protease</keyword>
<dbReference type="InterPro" id="IPR023827">
    <property type="entry name" value="Peptidase_S8_Asp-AS"/>
</dbReference>
<evidence type="ECO:0000256" key="4">
    <source>
        <dbReference type="ARBA" id="ARBA00022801"/>
    </source>
</evidence>
<feature type="domain" description="Fervidolysin-like N-terminal prodomain" evidence="12">
    <location>
        <begin position="60"/>
        <end position="129"/>
    </location>
</feature>
<evidence type="ECO:0000256" key="8">
    <source>
        <dbReference type="SAM" id="MobiDB-lite"/>
    </source>
</evidence>
<proteinExistence type="inferred from homology"/>
<dbReference type="PANTHER" id="PTHR43806:SF11">
    <property type="entry name" value="CEREVISIN-RELATED"/>
    <property type="match status" value="1"/>
</dbReference>
<evidence type="ECO:0000256" key="5">
    <source>
        <dbReference type="ARBA" id="ARBA00022825"/>
    </source>
</evidence>
<dbReference type="Gene3D" id="3.40.50.200">
    <property type="entry name" value="Peptidase S8/S53 domain"/>
    <property type="match status" value="1"/>
</dbReference>
<dbReference type="InterPro" id="IPR034202">
    <property type="entry name" value="Subtilisin_Carlsberg-like"/>
</dbReference>
<evidence type="ECO:0000259" key="10">
    <source>
        <dbReference type="Pfam" id="PF00082"/>
    </source>
</evidence>
<dbReference type="Pfam" id="PF04151">
    <property type="entry name" value="PPC"/>
    <property type="match status" value="1"/>
</dbReference>
<dbReference type="PANTHER" id="PTHR43806">
    <property type="entry name" value="PEPTIDASE S8"/>
    <property type="match status" value="1"/>
</dbReference>
<comment type="similarity">
    <text evidence="1 6 7">Belongs to the peptidase S8 family.</text>
</comment>
<dbReference type="SUPFAM" id="SSF52743">
    <property type="entry name" value="Subtilisin-like"/>
    <property type="match status" value="1"/>
</dbReference>
<dbReference type="PROSITE" id="PS00137">
    <property type="entry name" value="SUBTILASE_HIS"/>
    <property type="match status" value="1"/>
</dbReference>
<dbReference type="InterPro" id="IPR050131">
    <property type="entry name" value="Peptidase_S8_subtilisin-like"/>
</dbReference>
<keyword evidence="3" id="KW-0479">Metal-binding</keyword>
<evidence type="ECO:0000256" key="6">
    <source>
        <dbReference type="PROSITE-ProRule" id="PRU01240"/>
    </source>
</evidence>
<evidence type="ECO:0000256" key="7">
    <source>
        <dbReference type="RuleBase" id="RU003355"/>
    </source>
</evidence>
<dbReference type="Proteomes" id="UP000076226">
    <property type="component" value="Chromosome"/>
</dbReference>
<feature type="domain" description="Peptidase C-terminal archaeal/bacterial" evidence="11">
    <location>
        <begin position="1132"/>
        <end position="1198"/>
    </location>
</feature>
<dbReference type="PROSITE" id="PS00136">
    <property type="entry name" value="SUBTILASE_ASP"/>
    <property type="match status" value="1"/>
</dbReference>
<name>A0ABM6A7S3_9BACL</name>
<evidence type="ECO:0000313" key="13">
    <source>
        <dbReference type="EMBL" id="AMX82272.1"/>
    </source>
</evidence>
<dbReference type="Gene3D" id="2.60.120.380">
    <property type="match status" value="4"/>
</dbReference>
<feature type="compositionally biased region" description="Acidic residues" evidence="8">
    <location>
        <begin position="605"/>
        <end position="617"/>
    </location>
</feature>
<keyword evidence="2 6" id="KW-0645">Protease</keyword>
<feature type="active site" description="Charge relay system" evidence="6">
    <location>
        <position position="211"/>
    </location>
</feature>
<dbReference type="Pfam" id="PF00082">
    <property type="entry name" value="Peptidase_S8"/>
    <property type="match status" value="1"/>
</dbReference>
<evidence type="ECO:0000259" key="11">
    <source>
        <dbReference type="Pfam" id="PF04151"/>
    </source>
</evidence>
<dbReference type="InterPro" id="IPR023828">
    <property type="entry name" value="Peptidase_S8_Ser-AS"/>
</dbReference>
<feature type="active site" description="Charge relay system" evidence="6">
    <location>
        <position position="179"/>
    </location>
</feature>
<dbReference type="InterPro" id="IPR022398">
    <property type="entry name" value="Peptidase_S8_His-AS"/>
</dbReference>
<feature type="chain" id="PRO_5046883450" evidence="9">
    <location>
        <begin position="33"/>
        <end position="1216"/>
    </location>
</feature>
<dbReference type="Pfam" id="PF22148">
    <property type="entry name" value="Fervidolysin_NPro-like"/>
    <property type="match status" value="1"/>
</dbReference>
<dbReference type="InterPro" id="IPR026444">
    <property type="entry name" value="Secre_tail"/>
</dbReference>
<feature type="domain" description="Peptidase S8/S53" evidence="10">
    <location>
        <begin position="173"/>
        <end position="417"/>
    </location>
</feature>
<gene>
    <name evidence="13" type="ORF">GS3922_00345</name>
</gene>
<dbReference type="NCBIfam" id="TIGR04183">
    <property type="entry name" value="Por_Secre_tail"/>
    <property type="match status" value="1"/>
</dbReference>
<feature type="compositionally biased region" description="Polar residues" evidence="8">
    <location>
        <begin position="618"/>
        <end position="629"/>
    </location>
</feature>
<keyword evidence="14" id="KW-1185">Reference proteome</keyword>
<dbReference type="InterPro" id="IPR007280">
    <property type="entry name" value="Peptidase_C_arc/bac"/>
</dbReference>
<accession>A0ABM6A7S3</accession>
<dbReference type="PROSITE" id="PS00138">
    <property type="entry name" value="SUBTILASE_SER"/>
    <property type="match status" value="1"/>
</dbReference>
<dbReference type="InterPro" id="IPR015500">
    <property type="entry name" value="Peptidase_S8_subtilisin-rel"/>
</dbReference>
<feature type="signal peptide" evidence="9">
    <location>
        <begin position="1"/>
        <end position="32"/>
    </location>
</feature>
<dbReference type="InterPro" id="IPR054399">
    <property type="entry name" value="Fervidolysin-like_N_prodom"/>
</dbReference>
<evidence type="ECO:0000256" key="3">
    <source>
        <dbReference type="ARBA" id="ARBA00022723"/>
    </source>
</evidence>
<feature type="region of interest" description="Disordered" evidence="8">
    <location>
        <begin position="593"/>
        <end position="641"/>
    </location>
</feature>
<dbReference type="CDD" id="cd07477">
    <property type="entry name" value="Peptidases_S8_Subtilisin_subset"/>
    <property type="match status" value="1"/>
</dbReference>
<keyword evidence="9" id="KW-0732">Signal</keyword>
<feature type="compositionally biased region" description="Polar residues" evidence="8">
    <location>
        <begin position="593"/>
        <end position="604"/>
    </location>
</feature>
<evidence type="ECO:0000256" key="2">
    <source>
        <dbReference type="ARBA" id="ARBA00022670"/>
    </source>
</evidence>
<reference evidence="13 14" key="1">
    <citation type="submission" date="2016-02" db="EMBL/GenBank/DDBJ databases">
        <title>Complete genome sequence of Geobacillus subterraneus KCTC 3922T.</title>
        <authorList>
            <person name="Lee D.-W."/>
            <person name="Lee Y.-J."/>
            <person name="Lee S.-J."/>
            <person name="Park G.-S."/>
            <person name="Lee S.-J."/>
            <person name="Shin J.-H."/>
        </authorList>
    </citation>
    <scope>NUCLEOTIDE SEQUENCE [LARGE SCALE GENOMIC DNA]</scope>
    <source>
        <strain evidence="13 14">KCTC 3922</strain>
    </source>
</reference>
<dbReference type="EMBL" id="CP014342">
    <property type="protein sequence ID" value="AMX82272.1"/>
    <property type="molecule type" value="Genomic_DNA"/>
</dbReference>
<dbReference type="InterPro" id="IPR000209">
    <property type="entry name" value="Peptidase_S8/S53_dom"/>
</dbReference>
<dbReference type="PRINTS" id="PR00723">
    <property type="entry name" value="SUBTILISIN"/>
</dbReference>
<protein>
    <submittedName>
        <fullName evidence="13">Peptidase S8/S53 subtilisin kexin sedolisin</fullName>
    </submittedName>
</protein>